<dbReference type="EMBL" id="JBHTJW010000001">
    <property type="protein sequence ID" value="MFD0928432.1"/>
    <property type="molecule type" value="Genomic_DNA"/>
</dbReference>
<evidence type="ECO:0000256" key="8">
    <source>
        <dbReference type="RuleBase" id="RU362002"/>
    </source>
</evidence>
<feature type="domain" description="Ammonium transporter AmtB-like" evidence="9">
    <location>
        <begin position="37"/>
        <end position="437"/>
    </location>
</feature>
<keyword evidence="6 8" id="KW-0472">Membrane</keyword>
<feature type="transmembrane region" description="Helical" evidence="8">
    <location>
        <begin position="132"/>
        <end position="153"/>
    </location>
</feature>
<evidence type="ECO:0000256" key="7">
    <source>
        <dbReference type="ARBA" id="ARBA00023177"/>
    </source>
</evidence>
<dbReference type="SUPFAM" id="SSF111352">
    <property type="entry name" value="Ammonium transporter"/>
    <property type="match status" value="1"/>
</dbReference>
<evidence type="ECO:0000313" key="11">
    <source>
        <dbReference type="Proteomes" id="UP001597106"/>
    </source>
</evidence>
<reference evidence="11" key="1">
    <citation type="journal article" date="2019" name="Int. J. Syst. Evol. Microbiol.">
        <title>The Global Catalogue of Microorganisms (GCM) 10K type strain sequencing project: providing services to taxonomists for standard genome sequencing and annotation.</title>
        <authorList>
            <consortium name="The Broad Institute Genomics Platform"/>
            <consortium name="The Broad Institute Genome Sequencing Center for Infectious Disease"/>
            <person name="Wu L."/>
            <person name="Ma J."/>
        </authorList>
    </citation>
    <scope>NUCLEOTIDE SEQUENCE [LARGE SCALE GENOMIC DNA]</scope>
    <source>
        <strain evidence="11">CCUG 59685</strain>
    </source>
</reference>
<feature type="transmembrane region" description="Helical" evidence="8">
    <location>
        <begin position="70"/>
        <end position="90"/>
    </location>
</feature>
<sequence length="439" mass="46236">MNLKIHTLLWAFLIIALEFPLTVLADTSTVIDTGATAWMLTASTLLAMMYLPGLAMFYGGMVRSKNVLSIFTQLILSAGIIGVLFVVYGYSLMLDMTGASPGHITIRSFIGGLDKAFLAGIDTGAGAIPEGVMIMFLMMFAIISPAVVVGGFAERIKFSSAILFLILWFTFAYLPMAHMVWAGPGALLADWGALDFAGGTAVHINTGVAALVAAIMVGKRKYYLKAAMPPHNLVMTLVGGGLLWVGWFAFNVGSGMAVDAKVGTTLLNTQLGACGGVIAWAIIERVKLGHVSALGVISGAIAGLVGITPGCAFVGTFGAILIGMSAGVVCFIGVTSIKQKFGYDDTLDVFGIHGLGGIVGALMTGILASDKLGGHIVNMNITHQFLAQSASVLFTIFYSVIITWIILKLIDLTVGLRDSDEVEEQGLDISQHNERAYNP</sequence>
<feature type="transmembrane region" description="Helical" evidence="8">
    <location>
        <begin position="262"/>
        <end position="283"/>
    </location>
</feature>
<evidence type="ECO:0000313" key="10">
    <source>
        <dbReference type="EMBL" id="MFD0928432.1"/>
    </source>
</evidence>
<accession>A0ABW3GEB1</accession>
<keyword evidence="11" id="KW-1185">Reference proteome</keyword>
<comment type="caution">
    <text evidence="10">The sequence shown here is derived from an EMBL/GenBank/DDBJ whole genome shotgun (WGS) entry which is preliminary data.</text>
</comment>
<proteinExistence type="inferred from homology"/>
<evidence type="ECO:0000256" key="4">
    <source>
        <dbReference type="ARBA" id="ARBA00022692"/>
    </source>
</evidence>
<dbReference type="Gene3D" id="1.10.3430.10">
    <property type="entry name" value="Ammonium transporter AmtB like domains"/>
    <property type="match status" value="1"/>
</dbReference>
<evidence type="ECO:0000256" key="6">
    <source>
        <dbReference type="ARBA" id="ARBA00023136"/>
    </source>
</evidence>
<dbReference type="PANTHER" id="PTHR43029:SF10">
    <property type="entry name" value="AMMONIUM TRANSPORTER MEP2"/>
    <property type="match status" value="1"/>
</dbReference>
<dbReference type="PANTHER" id="PTHR43029">
    <property type="entry name" value="AMMONIUM TRANSPORTER MEP2"/>
    <property type="match status" value="1"/>
</dbReference>
<feature type="transmembrane region" description="Helical" evidence="8">
    <location>
        <begin position="349"/>
        <end position="368"/>
    </location>
</feature>
<evidence type="ECO:0000256" key="5">
    <source>
        <dbReference type="ARBA" id="ARBA00022989"/>
    </source>
</evidence>
<feature type="transmembrane region" description="Helical" evidence="8">
    <location>
        <begin position="313"/>
        <end position="337"/>
    </location>
</feature>
<evidence type="ECO:0000256" key="3">
    <source>
        <dbReference type="ARBA" id="ARBA00022448"/>
    </source>
</evidence>
<comment type="similarity">
    <text evidence="2 8">Belongs to the ammonia transporter channel (TC 1.A.11.2) family.</text>
</comment>
<keyword evidence="7 8" id="KW-0924">Ammonia transport</keyword>
<gene>
    <name evidence="10" type="ORF">ACFQ1T_01440</name>
</gene>
<feature type="transmembrane region" description="Helical" evidence="8">
    <location>
        <begin position="230"/>
        <end position="250"/>
    </location>
</feature>
<dbReference type="Proteomes" id="UP001597106">
    <property type="component" value="Unassembled WGS sequence"/>
</dbReference>
<comment type="subcellular location">
    <subcellularLocation>
        <location evidence="8">Cell membrane</location>
        <topology evidence="8">Multi-pass membrane protein</topology>
    </subcellularLocation>
    <subcellularLocation>
        <location evidence="1">Membrane</location>
        <topology evidence="1">Multi-pass membrane protein</topology>
    </subcellularLocation>
</comment>
<keyword evidence="4 8" id="KW-0812">Transmembrane</keyword>
<feature type="transmembrane region" description="Helical" evidence="8">
    <location>
        <begin position="160"/>
        <end position="181"/>
    </location>
</feature>
<feature type="transmembrane region" description="Helical" evidence="8">
    <location>
        <begin position="388"/>
        <end position="407"/>
    </location>
</feature>
<keyword evidence="3 8" id="KW-0813">Transport</keyword>
<feature type="transmembrane region" description="Helical" evidence="8">
    <location>
        <begin position="201"/>
        <end position="218"/>
    </location>
</feature>
<dbReference type="NCBIfam" id="TIGR00836">
    <property type="entry name" value="amt"/>
    <property type="match status" value="1"/>
</dbReference>
<evidence type="ECO:0000256" key="1">
    <source>
        <dbReference type="ARBA" id="ARBA00004141"/>
    </source>
</evidence>
<dbReference type="InterPro" id="IPR001905">
    <property type="entry name" value="Ammonium_transpt"/>
</dbReference>
<keyword evidence="5 8" id="KW-1133">Transmembrane helix</keyword>
<protein>
    <recommendedName>
        <fullName evidence="8">Ammonium transporter</fullName>
    </recommendedName>
</protein>
<feature type="transmembrane region" description="Helical" evidence="8">
    <location>
        <begin position="290"/>
        <end position="307"/>
    </location>
</feature>
<organism evidence="10 11">
    <name type="scientific">Methylophilus glucosoxydans</name>
    <dbReference type="NCBI Taxonomy" id="752553"/>
    <lineage>
        <taxon>Bacteria</taxon>
        <taxon>Pseudomonadati</taxon>
        <taxon>Pseudomonadota</taxon>
        <taxon>Betaproteobacteria</taxon>
        <taxon>Nitrosomonadales</taxon>
        <taxon>Methylophilaceae</taxon>
        <taxon>Methylophilus</taxon>
    </lineage>
</organism>
<dbReference type="RefSeq" id="WP_194749258.1">
    <property type="nucleotide sequence ID" value="NZ_JBHTJW010000001.1"/>
</dbReference>
<dbReference type="Pfam" id="PF00909">
    <property type="entry name" value="Ammonium_transp"/>
    <property type="match status" value="1"/>
</dbReference>
<evidence type="ECO:0000256" key="2">
    <source>
        <dbReference type="ARBA" id="ARBA00005887"/>
    </source>
</evidence>
<dbReference type="InterPro" id="IPR024041">
    <property type="entry name" value="NH4_transpt_AmtB-like_dom"/>
</dbReference>
<evidence type="ECO:0000259" key="9">
    <source>
        <dbReference type="Pfam" id="PF00909"/>
    </source>
</evidence>
<name>A0ABW3GEB1_9PROT</name>
<dbReference type="InterPro" id="IPR029020">
    <property type="entry name" value="Ammonium/urea_transptr"/>
</dbReference>
<feature type="transmembrane region" description="Helical" evidence="8">
    <location>
        <begin position="35"/>
        <end position="58"/>
    </location>
</feature>